<reference evidence="2 3" key="1">
    <citation type="journal article" date="2008" name="Genome Biol.">
        <title>Encapsulated in silica: genome, proteome and physiology of the thermophilic bacterium Anoxybacillus flavithermus WK1.</title>
        <authorList>
            <person name="Saw J.H."/>
            <person name="Mountain B.W."/>
            <person name="Feng L."/>
            <person name="Omelchenko M.V."/>
            <person name="Hou S."/>
            <person name="Saito J.A."/>
            <person name="Stott M.B."/>
            <person name="Li D."/>
            <person name="Zhao G."/>
            <person name="Wu J."/>
            <person name="Galperin M.Y."/>
            <person name="Koonin E.V."/>
            <person name="Makarova K.S."/>
            <person name="Wolf Y.I."/>
            <person name="Rigden D.J."/>
            <person name="Dunfield P.F."/>
            <person name="Wang L."/>
            <person name="Alam M."/>
        </authorList>
    </citation>
    <scope>NUCLEOTIDE SEQUENCE [LARGE SCALE GENOMIC DNA]</scope>
    <source>
        <strain evidence="3">DSM 21510 / WK1</strain>
    </source>
</reference>
<dbReference type="Pfam" id="PF14068">
    <property type="entry name" value="YuiB"/>
    <property type="match status" value="1"/>
</dbReference>
<dbReference type="STRING" id="491915.Aflv_2400"/>
<organism evidence="2 3">
    <name type="scientific">Anoxybacillus flavithermus (strain DSM 21510 / WK1)</name>
    <dbReference type="NCBI Taxonomy" id="491915"/>
    <lineage>
        <taxon>Bacteria</taxon>
        <taxon>Bacillati</taxon>
        <taxon>Bacillota</taxon>
        <taxon>Bacilli</taxon>
        <taxon>Bacillales</taxon>
        <taxon>Anoxybacillaceae</taxon>
        <taxon>Anoxybacillus</taxon>
    </lineage>
</organism>
<gene>
    <name evidence="2" type="ordered locus">Aflv_2400</name>
</gene>
<proteinExistence type="predicted"/>
<dbReference type="KEGG" id="afl:Aflv_2400"/>
<protein>
    <submittedName>
        <fullName evidence="2">Uncharacterized conserved protein</fullName>
    </submittedName>
</protein>
<feature type="transmembrane region" description="Helical" evidence="1">
    <location>
        <begin position="12"/>
        <end position="35"/>
    </location>
</feature>
<evidence type="ECO:0000256" key="1">
    <source>
        <dbReference type="SAM" id="Phobius"/>
    </source>
</evidence>
<name>B7GKL5_ANOFW</name>
<dbReference type="Proteomes" id="UP000000742">
    <property type="component" value="Chromosome"/>
</dbReference>
<feature type="transmembrane region" description="Helical" evidence="1">
    <location>
        <begin position="84"/>
        <end position="104"/>
    </location>
</feature>
<dbReference type="eggNOG" id="ENOG5032RYS">
    <property type="taxonomic scope" value="Bacteria"/>
</dbReference>
<keyword evidence="1" id="KW-1133">Transmembrane helix</keyword>
<dbReference type="EMBL" id="CP000922">
    <property type="protein sequence ID" value="ACJ34757.1"/>
    <property type="molecule type" value="Genomic_DNA"/>
</dbReference>
<dbReference type="HOGENOM" id="CLU_174845_0_0_9"/>
<sequence>MEVKRMEMSIPVLFISVLLFFVLFFGIGFLLNMILRTTWTMAILSPFVLLLWIDQISVMDYVTNPSASFAHVKERIESLASADLIILSSGIVGAIVSGVVIQTLRKKGYRMF</sequence>
<accession>B7GKL5</accession>
<feature type="transmembrane region" description="Helical" evidence="1">
    <location>
        <begin position="41"/>
        <end position="63"/>
    </location>
</feature>
<dbReference type="InterPro" id="IPR025917">
    <property type="entry name" value="YuiB"/>
</dbReference>
<evidence type="ECO:0000313" key="2">
    <source>
        <dbReference type="EMBL" id="ACJ34757.1"/>
    </source>
</evidence>
<keyword evidence="1" id="KW-0472">Membrane</keyword>
<dbReference type="AlphaFoldDB" id="B7GKL5"/>
<keyword evidence="1" id="KW-0812">Transmembrane</keyword>
<evidence type="ECO:0000313" key="3">
    <source>
        <dbReference type="Proteomes" id="UP000000742"/>
    </source>
</evidence>